<dbReference type="KEGG" id="aprs:BI364_01970"/>
<keyword evidence="4" id="KW-1185">Reference proteome</keyword>
<feature type="transmembrane region" description="Helical" evidence="2">
    <location>
        <begin position="68"/>
        <end position="87"/>
    </location>
</feature>
<dbReference type="RefSeq" id="WP_070077330.1">
    <property type="nucleotide sequence ID" value="NZ_CP017415.1"/>
</dbReference>
<evidence type="ECO:0000313" key="3">
    <source>
        <dbReference type="EMBL" id="AOU96938.1"/>
    </source>
</evidence>
<reference evidence="4" key="1">
    <citation type="submission" date="2016-09" db="EMBL/GenBank/DDBJ databases">
        <title>Acidihalobacter prosperus F5.</title>
        <authorList>
            <person name="Khaleque H.N."/>
            <person name="Ramsay J.P."/>
            <person name="Kaksonen A.H."/>
            <person name="Boxall N.J."/>
            <person name="Watkin E.L.J."/>
        </authorList>
    </citation>
    <scope>NUCLEOTIDE SEQUENCE [LARGE SCALE GENOMIC DNA]</scope>
    <source>
        <strain evidence="4">F5</strain>
    </source>
</reference>
<accession>A0A1D8IKF1</accession>
<keyword evidence="2" id="KW-0812">Transmembrane</keyword>
<keyword evidence="2" id="KW-1133">Transmembrane helix</keyword>
<feature type="compositionally biased region" description="Polar residues" evidence="1">
    <location>
        <begin position="7"/>
        <end position="21"/>
    </location>
</feature>
<evidence type="ECO:0000313" key="4">
    <source>
        <dbReference type="Proteomes" id="UP000095401"/>
    </source>
</evidence>
<evidence type="ECO:0000256" key="2">
    <source>
        <dbReference type="SAM" id="Phobius"/>
    </source>
</evidence>
<dbReference type="Proteomes" id="UP000095401">
    <property type="component" value="Chromosome"/>
</dbReference>
<proteinExistence type="predicted"/>
<sequence length="90" mass="10081">MTEDRTQTQQSPQDQATNDASVATRPDQLMTERLLLGTLPQARPDNVASEHTRPPGEWPEHLQREMDLAIVTTFFSAGIIGLFLWMGGLF</sequence>
<gene>
    <name evidence="3" type="ORF">BI364_01970</name>
</gene>
<name>A0A1D8IKF1_9GAMM</name>
<feature type="compositionally biased region" description="Basic and acidic residues" evidence="1">
    <location>
        <begin position="48"/>
        <end position="60"/>
    </location>
</feature>
<feature type="region of interest" description="Disordered" evidence="1">
    <location>
        <begin position="1"/>
        <end position="27"/>
    </location>
</feature>
<keyword evidence="2" id="KW-0472">Membrane</keyword>
<organism evidence="3 4">
    <name type="scientific">Acidihalobacter yilgarnensis</name>
    <dbReference type="NCBI Taxonomy" id="2819280"/>
    <lineage>
        <taxon>Bacteria</taxon>
        <taxon>Pseudomonadati</taxon>
        <taxon>Pseudomonadota</taxon>
        <taxon>Gammaproteobacteria</taxon>
        <taxon>Chromatiales</taxon>
        <taxon>Ectothiorhodospiraceae</taxon>
        <taxon>Acidihalobacter</taxon>
    </lineage>
</organism>
<dbReference type="AlphaFoldDB" id="A0A1D8IKF1"/>
<protein>
    <submittedName>
        <fullName evidence="3">Uncharacterized protein</fullName>
    </submittedName>
</protein>
<feature type="region of interest" description="Disordered" evidence="1">
    <location>
        <begin position="39"/>
        <end position="60"/>
    </location>
</feature>
<dbReference type="EMBL" id="CP017415">
    <property type="protein sequence ID" value="AOU96938.1"/>
    <property type="molecule type" value="Genomic_DNA"/>
</dbReference>
<evidence type="ECO:0000256" key="1">
    <source>
        <dbReference type="SAM" id="MobiDB-lite"/>
    </source>
</evidence>